<comment type="caution">
    <text evidence="1">The sequence shown here is derived from an EMBL/GenBank/DDBJ whole genome shotgun (WGS) entry which is preliminary data.</text>
</comment>
<evidence type="ECO:0000313" key="1">
    <source>
        <dbReference type="EMBL" id="MFB2834921.1"/>
    </source>
</evidence>
<gene>
    <name evidence="1" type="ORF">ACE1CA_10350</name>
</gene>
<accession>A0ABV4WIL6</accession>
<proteinExistence type="predicted"/>
<sequence length="293" mass="32450">MNNSWQTVGNFQPEKLTESRLQLHYAVQFIAVTGAALAEPLPDYSHTSLAWNPALKMFTGVLIPAEKPFRVAVDPIALTLIVLDQQNNTIAAFPLQGKTMGEALNWLKEQISKLGANPDKIALPSYPQEDFPDHPVAHGAAFDATEQSALQELTNYYGNTNQILQELIAANGETFPIYTWPHHFDMAALILLPGTKNGEQMSIGIGLSPGDTNYEEPYWYVTPYPFSETENLPNLDGDGFWHTQHWVGAVLRASQLAIPTKIDADAEIAQNQKQQVETFLNSAFKLSKTLLLS</sequence>
<keyword evidence="2" id="KW-1185">Reference proteome</keyword>
<dbReference type="Proteomes" id="UP001576780">
    <property type="component" value="Unassembled WGS sequence"/>
</dbReference>
<dbReference type="EMBL" id="JBHFNT010000075">
    <property type="protein sequence ID" value="MFB2834921.1"/>
    <property type="molecule type" value="Genomic_DNA"/>
</dbReference>
<name>A0ABV4WIL6_9CYAN</name>
<reference evidence="1 2" key="1">
    <citation type="submission" date="2024-09" db="EMBL/GenBank/DDBJ databases">
        <title>Floridaenema gen nov. (Aerosakkonemataceae, Aerosakkonematales ord. nov., Cyanobacteria) from benthic tropical and subtropical fresh waters, with the description of four new species.</title>
        <authorList>
            <person name="Moretto J.A."/>
            <person name="Berthold D.E."/>
            <person name="Lefler F.W."/>
            <person name="Huang I.-S."/>
            <person name="Laughinghouse H. IV."/>
        </authorList>
    </citation>
    <scope>NUCLEOTIDE SEQUENCE [LARGE SCALE GENOMIC DNA]</scope>
    <source>
        <strain evidence="1 2">BLCC-F167</strain>
    </source>
</reference>
<evidence type="ECO:0000313" key="2">
    <source>
        <dbReference type="Proteomes" id="UP001576780"/>
    </source>
</evidence>
<organism evidence="1 2">
    <name type="scientific">Floridaenema evergladense BLCC-F167</name>
    <dbReference type="NCBI Taxonomy" id="3153639"/>
    <lineage>
        <taxon>Bacteria</taxon>
        <taxon>Bacillati</taxon>
        <taxon>Cyanobacteriota</taxon>
        <taxon>Cyanophyceae</taxon>
        <taxon>Oscillatoriophycideae</taxon>
        <taxon>Aerosakkonematales</taxon>
        <taxon>Aerosakkonemataceae</taxon>
        <taxon>Floridanema</taxon>
        <taxon>Floridanema evergladense</taxon>
    </lineage>
</organism>
<protein>
    <submittedName>
        <fullName evidence="1">Uncharacterized protein</fullName>
    </submittedName>
</protein>
<dbReference type="RefSeq" id="WP_413277349.1">
    <property type="nucleotide sequence ID" value="NZ_JBHFNT010000075.1"/>
</dbReference>